<dbReference type="PROSITE" id="PS00105">
    <property type="entry name" value="AA_TRANSFER_CLASS_1"/>
    <property type="match status" value="1"/>
</dbReference>
<dbReference type="InterPro" id="IPR004839">
    <property type="entry name" value="Aminotransferase_I/II_large"/>
</dbReference>
<reference evidence="8 9" key="1">
    <citation type="submission" date="2011-04" db="EMBL/GenBank/DDBJ databases">
        <authorList>
            <person name="Harkins D.M."/>
            <person name="Madupu R."/>
            <person name="Durkin A.S."/>
            <person name="Torralba M."/>
            <person name="Methe B."/>
            <person name="Sutton G.G."/>
            <person name="Nelson K.E."/>
        </authorList>
    </citation>
    <scope>NUCLEOTIDE SEQUENCE [LARGE SCALE GENOMIC DNA]</scope>
    <source>
        <strain evidence="8 9">UPII 199-6</strain>
    </source>
</reference>
<dbReference type="InterPro" id="IPR015424">
    <property type="entry name" value="PyrdxlP-dep_Trfase"/>
</dbReference>
<dbReference type="RefSeq" id="WP_007390415.1">
    <property type="nucleotide sequence ID" value="NZ_AFIJ01000004.1"/>
</dbReference>
<evidence type="ECO:0000313" key="8">
    <source>
        <dbReference type="EMBL" id="EGL42408.1"/>
    </source>
</evidence>
<evidence type="ECO:0000256" key="5">
    <source>
        <dbReference type="ARBA" id="ARBA00022898"/>
    </source>
</evidence>
<evidence type="ECO:0000313" key="9">
    <source>
        <dbReference type="Proteomes" id="UP000004018"/>
    </source>
</evidence>
<dbReference type="Proteomes" id="UP000004018">
    <property type="component" value="Unassembled WGS sequence"/>
</dbReference>
<dbReference type="Gene3D" id="3.90.1150.10">
    <property type="entry name" value="Aspartate Aminotransferase, domain 1"/>
    <property type="match status" value="1"/>
</dbReference>
<dbReference type="Gene3D" id="3.40.640.10">
    <property type="entry name" value="Type I PLP-dependent aspartate aminotransferase-like (Major domain)"/>
    <property type="match status" value="1"/>
</dbReference>
<proteinExistence type="inferred from homology"/>
<gene>
    <name evidence="8" type="ORF">HMPREF1039_0825</name>
</gene>
<dbReference type="InterPro" id="IPR015422">
    <property type="entry name" value="PyrdxlP-dep_Trfase_small"/>
</dbReference>
<keyword evidence="3 6" id="KW-0032">Aminotransferase</keyword>
<comment type="caution">
    <text evidence="8">The sequence shown here is derived from an EMBL/GenBank/DDBJ whole genome shotgun (WGS) entry which is preliminary data.</text>
</comment>
<dbReference type="GO" id="GO:0008483">
    <property type="term" value="F:transaminase activity"/>
    <property type="evidence" value="ECO:0007669"/>
    <property type="project" value="UniProtKB-KW"/>
</dbReference>
<dbReference type="InterPro" id="IPR004838">
    <property type="entry name" value="NHTrfase_class1_PyrdxlP-BS"/>
</dbReference>
<evidence type="ECO:0000256" key="4">
    <source>
        <dbReference type="ARBA" id="ARBA00022679"/>
    </source>
</evidence>
<dbReference type="EMBL" id="AFIJ01000004">
    <property type="protein sequence ID" value="EGL42408.1"/>
    <property type="molecule type" value="Genomic_DNA"/>
</dbReference>
<organism evidence="8 9">
    <name type="scientific">Megasphaera lornae</name>
    <dbReference type="NCBI Taxonomy" id="1000568"/>
    <lineage>
        <taxon>Bacteria</taxon>
        <taxon>Bacillati</taxon>
        <taxon>Bacillota</taxon>
        <taxon>Negativicutes</taxon>
        <taxon>Veillonellales</taxon>
        <taxon>Veillonellaceae</taxon>
        <taxon>Megasphaera</taxon>
    </lineage>
</organism>
<dbReference type="PANTHER" id="PTHR46383:SF3">
    <property type="entry name" value="ASPARTATE AMINOTRANSFERASE-RELATED"/>
    <property type="match status" value="1"/>
</dbReference>
<dbReference type="InterPro" id="IPR015421">
    <property type="entry name" value="PyrdxlP-dep_Trfase_major"/>
</dbReference>
<comment type="similarity">
    <text evidence="2 6">Belongs to the class-I pyridoxal-phosphate-dependent aminotransferase family.</text>
</comment>
<comment type="cofactor">
    <cofactor evidence="1 6">
        <name>pyridoxal 5'-phosphate</name>
        <dbReference type="ChEBI" id="CHEBI:597326"/>
    </cofactor>
</comment>
<evidence type="ECO:0000256" key="1">
    <source>
        <dbReference type="ARBA" id="ARBA00001933"/>
    </source>
</evidence>
<sequence>MDWQQKVTPKVAAMKPSGIRKFFDLAAQLEGVLSLSIGEPDFTAPPEVLTAMQKSLTDGKTGYTANAGMSALRREIGAYMQRQHQLTYDPDREILVTAGVSEGLMLAAMAYLQAGDEVLIPEPAFVSYPAVAEMAGACPVPVPTRAAQGFKLQAADLEKAVTARTKMLLMGYPNNPTGAVLSREEMAPIAEFVRKHDVLVVTDEIYCRLMYEQVPFTSFAALAGMRERTIVCNGFSKAWAMTGMRLGFLCAPAAGLAPLAKLHQYAVMCVNTQAQYGGLAALQEGEKAAETMRREYDRRRCVLYDGLQAMGLAVTKPQGAFYMFPDIRITGMTDTEFCERLLTEEKVAVVPGSAFGAAGAGHVRISYAASYETIVEAIGRMARFVKKYKNAR</sequence>
<evidence type="ECO:0000256" key="3">
    <source>
        <dbReference type="ARBA" id="ARBA00022576"/>
    </source>
</evidence>
<protein>
    <recommendedName>
        <fullName evidence="6">Aminotransferase</fullName>
        <ecNumber evidence="6">2.6.1.-</ecNumber>
    </recommendedName>
</protein>
<keyword evidence="9" id="KW-1185">Reference proteome</keyword>
<dbReference type="EC" id="2.6.1.-" evidence="6"/>
<dbReference type="InterPro" id="IPR050596">
    <property type="entry name" value="AspAT/PAT-like"/>
</dbReference>
<dbReference type="CDD" id="cd00609">
    <property type="entry name" value="AAT_like"/>
    <property type="match status" value="1"/>
</dbReference>
<evidence type="ECO:0000256" key="2">
    <source>
        <dbReference type="ARBA" id="ARBA00007441"/>
    </source>
</evidence>
<feature type="domain" description="Aminotransferase class I/classII large" evidence="7">
    <location>
        <begin position="32"/>
        <end position="378"/>
    </location>
</feature>
<dbReference type="Pfam" id="PF00155">
    <property type="entry name" value="Aminotran_1_2"/>
    <property type="match status" value="1"/>
</dbReference>
<evidence type="ECO:0000259" key="7">
    <source>
        <dbReference type="Pfam" id="PF00155"/>
    </source>
</evidence>
<keyword evidence="4 6" id="KW-0808">Transferase</keyword>
<name>A0ABN0D260_9FIRM</name>
<dbReference type="PANTHER" id="PTHR46383">
    <property type="entry name" value="ASPARTATE AMINOTRANSFERASE"/>
    <property type="match status" value="1"/>
</dbReference>
<evidence type="ECO:0000256" key="6">
    <source>
        <dbReference type="RuleBase" id="RU000481"/>
    </source>
</evidence>
<accession>A0ABN0D260</accession>
<dbReference type="SUPFAM" id="SSF53383">
    <property type="entry name" value="PLP-dependent transferases"/>
    <property type="match status" value="1"/>
</dbReference>
<keyword evidence="5" id="KW-0663">Pyridoxal phosphate</keyword>